<reference evidence="1" key="1">
    <citation type="journal article" date="2021" name="Nat. Commun.">
        <title>Genetic determinants of endophytism in the Arabidopsis root mycobiome.</title>
        <authorList>
            <person name="Mesny F."/>
            <person name="Miyauchi S."/>
            <person name="Thiergart T."/>
            <person name="Pickel B."/>
            <person name="Atanasova L."/>
            <person name="Karlsson M."/>
            <person name="Huettel B."/>
            <person name="Barry K.W."/>
            <person name="Haridas S."/>
            <person name="Chen C."/>
            <person name="Bauer D."/>
            <person name="Andreopoulos W."/>
            <person name="Pangilinan J."/>
            <person name="LaButti K."/>
            <person name="Riley R."/>
            <person name="Lipzen A."/>
            <person name="Clum A."/>
            <person name="Drula E."/>
            <person name="Henrissat B."/>
            <person name="Kohler A."/>
            <person name="Grigoriev I.V."/>
            <person name="Martin F.M."/>
            <person name="Hacquard S."/>
        </authorList>
    </citation>
    <scope>NUCLEOTIDE SEQUENCE</scope>
    <source>
        <strain evidence="1">MPI-CAGE-AT-0147</strain>
    </source>
</reference>
<dbReference type="AlphaFoldDB" id="A0A9P9E5K1"/>
<evidence type="ECO:0000313" key="2">
    <source>
        <dbReference type="Proteomes" id="UP000738349"/>
    </source>
</evidence>
<protein>
    <submittedName>
        <fullName evidence="1">Uncharacterized protein</fullName>
    </submittedName>
</protein>
<gene>
    <name evidence="1" type="ORF">EDB81DRAFT_763713</name>
</gene>
<accession>A0A9P9E5K1</accession>
<dbReference type="OrthoDB" id="5237481at2759"/>
<name>A0A9P9E5K1_9HYPO</name>
<proteinExistence type="predicted"/>
<evidence type="ECO:0000313" key="1">
    <source>
        <dbReference type="EMBL" id="KAH7131054.1"/>
    </source>
</evidence>
<keyword evidence="2" id="KW-1185">Reference proteome</keyword>
<dbReference type="Proteomes" id="UP000738349">
    <property type="component" value="Unassembled WGS sequence"/>
</dbReference>
<sequence length="293" mass="32255">MLHEDPFQLQTVFSMNSGHDQFRPESAAFYTRVETLPSMSTVEPGPLGESSSVLSACNKYFVFDAFANTDPSTVQLSGWGGFSGNTVVAIHVFSDSTQHSAERSLHECLADNTEQKIFRQHSHARFMVHLGLTIAASLMCRVQAQGPRSLEGKDLRYYSALGESGEELEPRMARINPFAPLRIASTAKIVSSSSAMALAGRRGDTVETETAKKLGILLYEVGAWELVAGTSLPDRVRSVRVKKENLALLSPIYRDVIRACTGSKIDGDLVPWLFENVVEPLKRVVDTDEMDEL</sequence>
<organism evidence="1 2">
    <name type="scientific">Dactylonectria macrodidyma</name>
    <dbReference type="NCBI Taxonomy" id="307937"/>
    <lineage>
        <taxon>Eukaryota</taxon>
        <taxon>Fungi</taxon>
        <taxon>Dikarya</taxon>
        <taxon>Ascomycota</taxon>
        <taxon>Pezizomycotina</taxon>
        <taxon>Sordariomycetes</taxon>
        <taxon>Hypocreomycetidae</taxon>
        <taxon>Hypocreales</taxon>
        <taxon>Nectriaceae</taxon>
        <taxon>Dactylonectria</taxon>
    </lineage>
</organism>
<dbReference type="EMBL" id="JAGMUV010000017">
    <property type="protein sequence ID" value="KAH7131054.1"/>
    <property type="molecule type" value="Genomic_DNA"/>
</dbReference>
<comment type="caution">
    <text evidence="1">The sequence shown here is derived from an EMBL/GenBank/DDBJ whole genome shotgun (WGS) entry which is preliminary data.</text>
</comment>